<dbReference type="InterPro" id="IPR006598">
    <property type="entry name" value="CAP10"/>
</dbReference>
<keyword evidence="3" id="KW-0732">Signal</keyword>
<evidence type="ECO:0000313" key="6">
    <source>
        <dbReference type="Proteomes" id="UP001054857"/>
    </source>
</evidence>
<evidence type="ECO:0000256" key="2">
    <source>
        <dbReference type="ARBA" id="ARBA00022679"/>
    </source>
</evidence>
<accession>A0AAD3DMH1</accession>
<name>A0AAD3DMH1_9CHLO</name>
<feature type="domain" description="Glycosyl transferase CAP10" evidence="4">
    <location>
        <begin position="123"/>
        <end position="387"/>
    </location>
</feature>
<dbReference type="EMBL" id="BMAR01000006">
    <property type="protein sequence ID" value="GFR43854.1"/>
    <property type="molecule type" value="Genomic_DNA"/>
</dbReference>
<keyword evidence="2" id="KW-0808">Transferase</keyword>
<feature type="signal peptide" evidence="3">
    <location>
        <begin position="1"/>
        <end position="25"/>
    </location>
</feature>
<dbReference type="InterPro" id="IPR051091">
    <property type="entry name" value="O-Glucosyltr/Glycosyltrsf_90"/>
</dbReference>
<evidence type="ECO:0000256" key="1">
    <source>
        <dbReference type="ARBA" id="ARBA00010118"/>
    </source>
</evidence>
<feature type="chain" id="PRO_5042096448" description="Glycosyl transferase CAP10 domain-containing protein" evidence="3">
    <location>
        <begin position="26"/>
        <end position="467"/>
    </location>
</feature>
<proteinExistence type="inferred from homology"/>
<comment type="similarity">
    <text evidence="1">Belongs to the glycosyltransferase 90 family.</text>
</comment>
<dbReference type="Proteomes" id="UP001054857">
    <property type="component" value="Unassembled WGS sequence"/>
</dbReference>
<sequence>MRVLSAALFGVVLLIFLSSPRHITADWRPRKLATCDLHPKIEELMLNETKVWGSKGITEDLVRSLHDPCPTSEVRIHACVKSQRILIKNGTVYVTNLMPVNGFGAIELIGFLVELYETSQVYQLPDVEFSYWHDDNAPAESVGHPDGTWSWPYPPHGLPPMLAWSKAKQHGALLVPYSGAFRCPHDSFDALLNEVQRMSETPWESKLAMAFGRWNIFCAWYYNGPHRMEDGSASPCPRQYYNDLYYNHSDVLLTAGLTRNLTSGGVATPVSLHEQHNFKYLVSTDGWSISSKFDKYLLLGSLILKAEGLTYGFYYPALEPYKHYVPIMQKHKNDILDMIEWAKTHDAEAQRIAKAARRFAMRHLNRQARLCYIFRLITELSKQMKYEVSCSRRPVCVPLVEELKFLSKYHLTTTKCRYEEVLGQYGWDDPDGLPEFSGYEELKKRHEDIPQHILFGPRRASKAKLRR</sequence>
<keyword evidence="6" id="KW-1185">Reference proteome</keyword>
<dbReference type="PANTHER" id="PTHR12203:SF35">
    <property type="entry name" value="PROTEIN O-GLUCOSYLTRANSFERASE 1"/>
    <property type="match status" value="1"/>
</dbReference>
<gene>
    <name evidence="5" type="ORF">Agub_g4980</name>
</gene>
<protein>
    <recommendedName>
        <fullName evidence="4">Glycosyl transferase CAP10 domain-containing protein</fullName>
    </recommendedName>
</protein>
<dbReference type="PANTHER" id="PTHR12203">
    <property type="entry name" value="KDEL LYS-ASP-GLU-LEU CONTAINING - RELATED"/>
    <property type="match status" value="1"/>
</dbReference>
<reference evidence="5 6" key="1">
    <citation type="journal article" date="2021" name="Sci. Rep.">
        <title>Genome sequencing of the multicellular alga Astrephomene provides insights into convergent evolution of germ-soma differentiation.</title>
        <authorList>
            <person name="Yamashita S."/>
            <person name="Yamamoto K."/>
            <person name="Matsuzaki R."/>
            <person name="Suzuki S."/>
            <person name="Yamaguchi H."/>
            <person name="Hirooka S."/>
            <person name="Minakuchi Y."/>
            <person name="Miyagishima S."/>
            <person name="Kawachi M."/>
            <person name="Toyoda A."/>
            <person name="Nozaki H."/>
        </authorList>
    </citation>
    <scope>NUCLEOTIDE SEQUENCE [LARGE SCALE GENOMIC DNA]</scope>
    <source>
        <strain evidence="5 6">NIES-4017</strain>
    </source>
</reference>
<evidence type="ECO:0000313" key="5">
    <source>
        <dbReference type="EMBL" id="GFR43854.1"/>
    </source>
</evidence>
<dbReference type="AlphaFoldDB" id="A0AAD3DMH1"/>
<organism evidence="5 6">
    <name type="scientific">Astrephomene gubernaculifera</name>
    <dbReference type="NCBI Taxonomy" id="47775"/>
    <lineage>
        <taxon>Eukaryota</taxon>
        <taxon>Viridiplantae</taxon>
        <taxon>Chlorophyta</taxon>
        <taxon>core chlorophytes</taxon>
        <taxon>Chlorophyceae</taxon>
        <taxon>CS clade</taxon>
        <taxon>Chlamydomonadales</taxon>
        <taxon>Astrephomenaceae</taxon>
        <taxon>Astrephomene</taxon>
    </lineage>
</organism>
<dbReference type="Pfam" id="PF05686">
    <property type="entry name" value="Glyco_transf_90"/>
    <property type="match status" value="1"/>
</dbReference>
<evidence type="ECO:0000256" key="3">
    <source>
        <dbReference type="SAM" id="SignalP"/>
    </source>
</evidence>
<dbReference type="GO" id="GO:0016740">
    <property type="term" value="F:transferase activity"/>
    <property type="evidence" value="ECO:0007669"/>
    <property type="project" value="UniProtKB-KW"/>
</dbReference>
<evidence type="ECO:0000259" key="4">
    <source>
        <dbReference type="SMART" id="SM00672"/>
    </source>
</evidence>
<dbReference type="SMART" id="SM00672">
    <property type="entry name" value="CAP10"/>
    <property type="match status" value="1"/>
</dbReference>
<comment type="caution">
    <text evidence="5">The sequence shown here is derived from an EMBL/GenBank/DDBJ whole genome shotgun (WGS) entry which is preliminary data.</text>
</comment>